<organism evidence="1 2">
    <name type="scientific">Paenibacillus sambharensis</name>
    <dbReference type="NCBI Taxonomy" id="1803190"/>
    <lineage>
        <taxon>Bacteria</taxon>
        <taxon>Bacillati</taxon>
        <taxon>Bacillota</taxon>
        <taxon>Bacilli</taxon>
        <taxon>Bacillales</taxon>
        <taxon>Paenibacillaceae</taxon>
        <taxon>Paenibacillus</taxon>
    </lineage>
</organism>
<dbReference type="AlphaFoldDB" id="A0A2W1LHK7"/>
<gene>
    <name evidence="1" type="ORF">DNH61_01355</name>
</gene>
<keyword evidence="2" id="KW-1185">Reference proteome</keyword>
<dbReference type="EMBL" id="QKRB01000010">
    <property type="protein sequence ID" value="PZD97550.1"/>
    <property type="molecule type" value="Genomic_DNA"/>
</dbReference>
<dbReference type="Proteomes" id="UP000249522">
    <property type="component" value="Unassembled WGS sequence"/>
</dbReference>
<evidence type="ECO:0000313" key="1">
    <source>
        <dbReference type="EMBL" id="PZD97550.1"/>
    </source>
</evidence>
<dbReference type="RefSeq" id="WP_111144911.1">
    <property type="nucleotide sequence ID" value="NZ_QKRB01000010.1"/>
</dbReference>
<dbReference type="OrthoDB" id="2704571at2"/>
<sequence length="122" mass="13809">MNKILLARWPAALLVIVLVSGLAWSYSALKQSDRNPLTEQTLAVLKYVQAGEWTRAKTEVQELRELFHTKRWILDLLGPNQSASNTRIDIDVLAALIQEENASEAKQLIAQIRARLDDFVII</sequence>
<name>A0A2W1LHK7_9BACL</name>
<proteinExistence type="predicted"/>
<accession>A0A2W1LHK7</accession>
<reference evidence="1 2" key="1">
    <citation type="submission" date="2018-06" db="EMBL/GenBank/DDBJ databases">
        <title>Paenibacillus imtechensis sp. nov.</title>
        <authorList>
            <person name="Pinnaka A.K."/>
            <person name="Singh H."/>
            <person name="Kaur M."/>
        </authorList>
    </citation>
    <scope>NUCLEOTIDE SEQUENCE [LARGE SCALE GENOMIC DNA]</scope>
    <source>
        <strain evidence="1 2">SMB1</strain>
    </source>
</reference>
<evidence type="ECO:0000313" key="2">
    <source>
        <dbReference type="Proteomes" id="UP000249522"/>
    </source>
</evidence>
<evidence type="ECO:0008006" key="3">
    <source>
        <dbReference type="Google" id="ProtNLM"/>
    </source>
</evidence>
<protein>
    <recommendedName>
        <fullName evidence="3">DUF4363 domain-containing protein</fullName>
    </recommendedName>
</protein>
<comment type="caution">
    <text evidence="1">The sequence shown here is derived from an EMBL/GenBank/DDBJ whole genome shotgun (WGS) entry which is preliminary data.</text>
</comment>